<accession>A0A1M2V9R2</accession>
<comment type="caution">
    <text evidence="2">The sequence shown here is derived from an EMBL/GenBank/DDBJ whole genome shotgun (WGS) entry which is preliminary data.</text>
</comment>
<proteinExistence type="predicted"/>
<feature type="domain" description="C2H2-type" evidence="1">
    <location>
        <begin position="5"/>
        <end position="26"/>
    </location>
</feature>
<dbReference type="OMA" id="WESHRAF"/>
<dbReference type="STRING" id="154538.A0A1M2V9R2"/>
<feature type="non-terminal residue" evidence="2">
    <location>
        <position position="758"/>
    </location>
</feature>
<dbReference type="OrthoDB" id="2747587at2759"/>
<dbReference type="Pfam" id="PF18759">
    <property type="entry name" value="Plavaka"/>
    <property type="match status" value="1"/>
</dbReference>
<protein>
    <recommendedName>
        <fullName evidence="1">C2H2-type domain-containing protein</fullName>
    </recommendedName>
</protein>
<dbReference type="EMBL" id="MNAD01001549">
    <property type="protein sequence ID" value="OJT04296.1"/>
    <property type="molecule type" value="Genomic_DNA"/>
</dbReference>
<gene>
    <name evidence="2" type="ORF">TRAPUB_4994</name>
</gene>
<evidence type="ECO:0000313" key="2">
    <source>
        <dbReference type="EMBL" id="OJT04296.1"/>
    </source>
</evidence>
<name>A0A1M2V9R2_TRAPU</name>
<dbReference type="InterPro" id="IPR013087">
    <property type="entry name" value="Znf_C2H2_type"/>
</dbReference>
<sequence length="758" mass="86066">MARFCTLCERTYPTQHGYIKHNTLYHRHPKPRPPPTVIQYHPALNASPCDANGTFLANPNAKPPADDIFEDFGPFEDRPSFEYAELAFEKMAASKGDIEHYLRVLHGKAILAGQDPNEKPFFESPKHLLAAIDDIQCGDAGWSSFSIRYDGPLAPDAPAWKRQRYVVHTRNTLRVAENMCASTDFKHAWHTRPYEQYDVNGSRVFSDVMSASWAWKEADKIAEDPATHGAMLTPLCFAADKTTVSVATGHQEFHPLYMMAGNVTNEMRRAHRDASVPIAFLAIAKAEREWDDTAEFRLFKKQLYHTALRHILEPLRPGMTTPHIMRCPDGHYRRAIFSIGPIIADYPEQVFLSGIVQGWCPKCQAPPEELDKAGAPRFREHTHQLWETFNRKTLYDVFGIVNDVRPFTDYFPRADIHELLAPDLLHQLIKGTFKDHLVSWVEDYIRLTAPSARAAKRILDDIDRRIAAAPAFPGLRRFPQGRNFKQWTGNDSKALMKVLLPALVGYVPDQMIECIGAFLDFAYLARRSSLDIPALDAMDAALARFCELREVFIETGVRPDGFSLPRQHALLHYTYMIKQFGSPNGVCTSISESKHITAVKRPWRASNRNNPLIQILRTNTRLSKLTALRVELGRRGVLRSNIVTYAMRKVGLAPPEDRQDVLERRHSAAQDVADIDGPEVESQVRLPARHAYLSRISVLARRLRVPSLNELLRRFLHEQLYPDFDEPDDHVPLAACPWISPSTSIKVYNSATAIFFAP</sequence>
<dbReference type="Proteomes" id="UP000184267">
    <property type="component" value="Unassembled WGS sequence"/>
</dbReference>
<organism evidence="2 3">
    <name type="scientific">Trametes pubescens</name>
    <name type="common">White-rot fungus</name>
    <dbReference type="NCBI Taxonomy" id="154538"/>
    <lineage>
        <taxon>Eukaryota</taxon>
        <taxon>Fungi</taxon>
        <taxon>Dikarya</taxon>
        <taxon>Basidiomycota</taxon>
        <taxon>Agaricomycotina</taxon>
        <taxon>Agaricomycetes</taxon>
        <taxon>Polyporales</taxon>
        <taxon>Polyporaceae</taxon>
        <taxon>Trametes</taxon>
    </lineage>
</organism>
<evidence type="ECO:0000313" key="3">
    <source>
        <dbReference type="Proteomes" id="UP000184267"/>
    </source>
</evidence>
<keyword evidence="3" id="KW-1185">Reference proteome</keyword>
<reference evidence="2 3" key="1">
    <citation type="submission" date="2016-10" db="EMBL/GenBank/DDBJ databases">
        <title>Genome sequence of the basidiomycete white-rot fungus Trametes pubescens.</title>
        <authorList>
            <person name="Makela M.R."/>
            <person name="Granchi Z."/>
            <person name="Peng M."/>
            <person name="De Vries R.P."/>
            <person name="Grigoriev I."/>
            <person name="Riley R."/>
            <person name="Hilden K."/>
        </authorList>
    </citation>
    <scope>NUCLEOTIDE SEQUENCE [LARGE SCALE GENOMIC DNA]</scope>
    <source>
        <strain evidence="2 3">FBCC735</strain>
    </source>
</reference>
<dbReference type="InterPro" id="IPR041078">
    <property type="entry name" value="Plavaka"/>
</dbReference>
<evidence type="ECO:0000259" key="1">
    <source>
        <dbReference type="PROSITE" id="PS00028"/>
    </source>
</evidence>
<dbReference type="PROSITE" id="PS00028">
    <property type="entry name" value="ZINC_FINGER_C2H2_1"/>
    <property type="match status" value="1"/>
</dbReference>
<dbReference type="AlphaFoldDB" id="A0A1M2V9R2"/>